<name>F2KNA9_ARCVS</name>
<evidence type="ECO:0000313" key="5">
    <source>
        <dbReference type="Proteomes" id="UP000008136"/>
    </source>
</evidence>
<organism evidence="4 5">
    <name type="scientific">Archaeoglobus veneficus (strain DSM 11195 / SNP6)</name>
    <dbReference type="NCBI Taxonomy" id="693661"/>
    <lineage>
        <taxon>Archaea</taxon>
        <taxon>Methanobacteriati</taxon>
        <taxon>Methanobacteriota</taxon>
        <taxon>Archaeoglobi</taxon>
        <taxon>Archaeoglobales</taxon>
        <taxon>Archaeoglobaceae</taxon>
        <taxon>Archaeoglobus</taxon>
    </lineage>
</organism>
<dbReference type="InterPro" id="IPR027417">
    <property type="entry name" value="P-loop_NTPase"/>
</dbReference>
<keyword evidence="1" id="KW-0547">Nucleotide-binding</keyword>
<dbReference type="PROSITE" id="PS51146">
    <property type="entry name" value="KAIC"/>
    <property type="match status" value="1"/>
</dbReference>
<dbReference type="eggNOG" id="arCOG01171">
    <property type="taxonomic scope" value="Archaea"/>
</dbReference>
<dbReference type="Pfam" id="PF06745">
    <property type="entry name" value="ATPase"/>
    <property type="match status" value="1"/>
</dbReference>
<dbReference type="InterPro" id="IPR014774">
    <property type="entry name" value="KaiC-like_dom"/>
</dbReference>
<dbReference type="STRING" id="693661.Arcve_0171"/>
<accession>F2KNA9</accession>
<dbReference type="GO" id="GO:0005524">
    <property type="term" value="F:ATP binding"/>
    <property type="evidence" value="ECO:0007669"/>
    <property type="project" value="UniProtKB-KW"/>
</dbReference>
<evidence type="ECO:0000259" key="3">
    <source>
        <dbReference type="PROSITE" id="PS51146"/>
    </source>
</evidence>
<proteinExistence type="predicted"/>
<dbReference type="Proteomes" id="UP000008136">
    <property type="component" value="Chromosome"/>
</dbReference>
<dbReference type="SUPFAM" id="SSF52540">
    <property type="entry name" value="P-loop containing nucleoside triphosphate hydrolases"/>
    <property type="match status" value="1"/>
</dbReference>
<keyword evidence="2" id="KW-0067">ATP-binding</keyword>
<evidence type="ECO:0000256" key="2">
    <source>
        <dbReference type="ARBA" id="ARBA00022840"/>
    </source>
</evidence>
<gene>
    <name evidence="4" type="ordered locus">Arcve_0171</name>
</gene>
<dbReference type="AlphaFoldDB" id="F2KNA9"/>
<dbReference type="EMBL" id="CP002588">
    <property type="protein sequence ID" value="AEA46210.1"/>
    <property type="molecule type" value="Genomic_DNA"/>
</dbReference>
<dbReference type="InterPro" id="IPR010624">
    <property type="entry name" value="KaiC_dom"/>
</dbReference>
<keyword evidence="5" id="KW-1185">Reference proteome</keyword>
<dbReference type="RefSeq" id="WP_013682886.1">
    <property type="nucleotide sequence ID" value="NC_015320.1"/>
</dbReference>
<dbReference type="KEGG" id="ave:Arcve_0171"/>
<dbReference type="GeneID" id="10393263"/>
<evidence type="ECO:0000313" key="4">
    <source>
        <dbReference type="EMBL" id="AEA46210.1"/>
    </source>
</evidence>
<dbReference type="PANTHER" id="PTHR43637">
    <property type="entry name" value="UPF0273 PROTEIN TM_0370"/>
    <property type="match status" value="1"/>
</dbReference>
<feature type="domain" description="KaiC" evidence="3">
    <location>
        <begin position="5"/>
        <end position="238"/>
    </location>
</feature>
<reference evidence="4 5" key="1">
    <citation type="submission" date="2011-03" db="EMBL/GenBank/DDBJ databases">
        <title>The complete genome of Archaeoglobus veneficus SNP6.</title>
        <authorList>
            <consortium name="US DOE Joint Genome Institute (JGI-PGF)"/>
            <person name="Lucas S."/>
            <person name="Copeland A."/>
            <person name="Lapidus A."/>
            <person name="Bruce D."/>
            <person name="Goodwin L."/>
            <person name="Pitluck S."/>
            <person name="Kyrpides N."/>
            <person name="Mavromatis K."/>
            <person name="Pagani I."/>
            <person name="Ivanova N."/>
            <person name="Mikhailova N."/>
            <person name="Lu M."/>
            <person name="Detter J.C."/>
            <person name="Tapia R."/>
            <person name="Han C."/>
            <person name="Land M."/>
            <person name="Hauser L."/>
            <person name="Markowitz V."/>
            <person name="Cheng J.-F."/>
            <person name="Hugenholtz P."/>
            <person name="Woyke T."/>
            <person name="Wu D."/>
            <person name="Spring S."/>
            <person name="Brambilla E."/>
            <person name="Klenk H.-P."/>
            <person name="Eisen J.A."/>
        </authorList>
    </citation>
    <scope>NUCLEOTIDE SEQUENCE [LARGE SCALE GENOMIC DNA]</scope>
    <source>
        <strain>SNP6</strain>
    </source>
</reference>
<dbReference type="HOGENOM" id="CLU_023669_2_1_2"/>
<evidence type="ECO:0000256" key="1">
    <source>
        <dbReference type="ARBA" id="ARBA00022741"/>
    </source>
</evidence>
<dbReference type="Gene3D" id="3.40.50.300">
    <property type="entry name" value="P-loop containing nucleotide triphosphate hydrolases"/>
    <property type="match status" value="1"/>
</dbReference>
<protein>
    <submittedName>
        <fullName evidence="4">Putative circadian clock protein, KaiC</fullName>
    </submittedName>
</protein>
<sequence>MRMEMRVETGIYGLDELLGSGYRSNTANIVLGSTGTGKTIFALQFILKGLERGEKGIFVSFDMDVKDVVDTADAMGWDDIEDYVNSGMLAIDKFYAENITYINNDLLGFITAEAGETTRIAIDSFTPLISSLSYDMRNDVNWFFSKLREIGTAVITLEEPLNGNMSEPSVVIPLFLGDSVIHLKNNGYGEAFNRTLRIIKHRGSWHAEGVFPYRILEGVGIVVEGWEFVESMREEVNLDQLIREAGLRKEDIDRDLLKKLQRLAESRASGVREVILGILRKYA</sequence>